<keyword evidence="1" id="KW-0378">Hydrolase</keyword>
<organism evidence="4 5">
    <name type="scientific">Trichoderma semiorbis</name>
    <dbReference type="NCBI Taxonomy" id="1491008"/>
    <lineage>
        <taxon>Eukaryota</taxon>
        <taxon>Fungi</taxon>
        <taxon>Dikarya</taxon>
        <taxon>Ascomycota</taxon>
        <taxon>Pezizomycotina</taxon>
        <taxon>Sordariomycetes</taxon>
        <taxon>Hypocreomycetidae</taxon>
        <taxon>Hypocreales</taxon>
        <taxon>Hypocreaceae</taxon>
        <taxon>Trichoderma</taxon>
    </lineage>
</organism>
<dbReference type="Proteomes" id="UP000826573">
    <property type="component" value="Unassembled WGS sequence"/>
</dbReference>
<name>A0A9P8KNW9_9HYPO</name>
<feature type="chain" id="PRO_5040467097" description="AB hydrolase-1 domain-containing protein" evidence="2">
    <location>
        <begin position="24"/>
        <end position="370"/>
    </location>
</feature>
<dbReference type="EMBL" id="JAIMJC010000006">
    <property type="protein sequence ID" value="KAH0523118.1"/>
    <property type="molecule type" value="Genomic_DNA"/>
</dbReference>
<dbReference type="SUPFAM" id="SSF53474">
    <property type="entry name" value="alpha/beta-Hydrolases"/>
    <property type="match status" value="1"/>
</dbReference>
<dbReference type="InterPro" id="IPR000073">
    <property type="entry name" value="AB_hydrolase_1"/>
</dbReference>
<evidence type="ECO:0000256" key="2">
    <source>
        <dbReference type="SAM" id="SignalP"/>
    </source>
</evidence>
<feature type="domain" description="AB hydrolase-1" evidence="3">
    <location>
        <begin position="98"/>
        <end position="302"/>
    </location>
</feature>
<dbReference type="GO" id="GO:0016787">
    <property type="term" value="F:hydrolase activity"/>
    <property type="evidence" value="ECO:0007669"/>
    <property type="project" value="UniProtKB-KW"/>
</dbReference>
<sequence length="370" mass="39583">MLFHRLIPVFAAAAQALPQPASAHCRDIQIPITVSQPRFIVTASLKDDWDVAALTLNLTRRDSGHSADPLPINGATSSDVKSTYTVGATLCGNGGPTLVLTHGIIESKLYWNPSFPGSKQYNFVDAAVAAGYSVLSYDRIGVGSSPKVNSLTDAQFQVEVAVLEGLVNYAKTKAHATKVALVGHSYGSYISSAAASNIAVDGLVLTGFSGTFDYFPPFVAGASLRVARTQNPLRWGKLDSGYLTTADLYAETYVYYAAPYFEHSVAEYTFNVGSEPFAVGELPSLLATTINYKNIKAPVYVLQGQFDVSACGGNCVGVVNNTKTIFTGSKALEYVEDLPAGHNLNFHKVAPQAFQKIFSFLSKHGVKPYA</sequence>
<dbReference type="GO" id="GO:0016020">
    <property type="term" value="C:membrane"/>
    <property type="evidence" value="ECO:0007669"/>
    <property type="project" value="TreeGrafter"/>
</dbReference>
<reference evidence="4 5" key="1">
    <citation type="submission" date="2021-08" db="EMBL/GenBank/DDBJ databases">
        <title>The highly contiguous genome resource for Trichoderma semiorbis FJ059, a fungal antagonistic to plant pathogens.</title>
        <authorList>
            <person name="Liu T."/>
        </authorList>
    </citation>
    <scope>NUCLEOTIDE SEQUENCE [LARGE SCALE GENOMIC DNA]</scope>
    <source>
        <strain evidence="4 5">FJ059</strain>
    </source>
</reference>
<dbReference type="PANTHER" id="PTHR43798:SF31">
    <property type="entry name" value="AB HYDROLASE SUPERFAMILY PROTEIN YCLE"/>
    <property type="match status" value="1"/>
</dbReference>
<dbReference type="Pfam" id="PF12697">
    <property type="entry name" value="Abhydrolase_6"/>
    <property type="match status" value="1"/>
</dbReference>
<feature type="signal peptide" evidence="2">
    <location>
        <begin position="1"/>
        <end position="23"/>
    </location>
</feature>
<gene>
    <name evidence="4" type="ORF">TsFJ059_008168</name>
</gene>
<dbReference type="PANTHER" id="PTHR43798">
    <property type="entry name" value="MONOACYLGLYCEROL LIPASE"/>
    <property type="match status" value="1"/>
</dbReference>
<dbReference type="InterPro" id="IPR050266">
    <property type="entry name" value="AB_hydrolase_sf"/>
</dbReference>
<evidence type="ECO:0000313" key="4">
    <source>
        <dbReference type="EMBL" id="KAH0523118.1"/>
    </source>
</evidence>
<accession>A0A9P8KNW9</accession>
<evidence type="ECO:0000256" key="1">
    <source>
        <dbReference type="ARBA" id="ARBA00022801"/>
    </source>
</evidence>
<protein>
    <recommendedName>
        <fullName evidence="3">AB hydrolase-1 domain-containing protein</fullName>
    </recommendedName>
</protein>
<keyword evidence="5" id="KW-1185">Reference proteome</keyword>
<keyword evidence="2" id="KW-0732">Signal</keyword>
<evidence type="ECO:0000259" key="3">
    <source>
        <dbReference type="Pfam" id="PF12697"/>
    </source>
</evidence>
<comment type="caution">
    <text evidence="4">The sequence shown here is derived from an EMBL/GenBank/DDBJ whole genome shotgun (WGS) entry which is preliminary data.</text>
</comment>
<dbReference type="AlphaFoldDB" id="A0A9P8KNW9"/>
<proteinExistence type="predicted"/>
<dbReference type="Gene3D" id="3.40.50.1820">
    <property type="entry name" value="alpha/beta hydrolase"/>
    <property type="match status" value="1"/>
</dbReference>
<evidence type="ECO:0000313" key="5">
    <source>
        <dbReference type="Proteomes" id="UP000826573"/>
    </source>
</evidence>
<dbReference type="InterPro" id="IPR029058">
    <property type="entry name" value="AB_hydrolase_fold"/>
</dbReference>